<dbReference type="PANTHER" id="PTHR38588:SF1">
    <property type="entry name" value="BLL0334 PROTEIN"/>
    <property type="match status" value="1"/>
</dbReference>
<proteinExistence type="predicted"/>
<keyword evidence="2" id="KW-1185">Reference proteome</keyword>
<dbReference type="EMBL" id="BMQL01000038">
    <property type="protein sequence ID" value="GGR26392.1"/>
    <property type="molecule type" value="Genomic_DNA"/>
</dbReference>
<gene>
    <name evidence="1" type="ORF">GCM10008957_42430</name>
</gene>
<dbReference type="Gene3D" id="3.30.530.20">
    <property type="match status" value="1"/>
</dbReference>
<dbReference type="AlphaFoldDB" id="A0A918CJJ7"/>
<comment type="caution">
    <text evidence="1">The sequence shown here is derived from an EMBL/GenBank/DDBJ whole genome shotgun (WGS) entry which is preliminary data.</text>
</comment>
<evidence type="ECO:0000313" key="1">
    <source>
        <dbReference type="EMBL" id="GGR26392.1"/>
    </source>
</evidence>
<evidence type="ECO:0000313" key="2">
    <source>
        <dbReference type="Proteomes" id="UP000603865"/>
    </source>
</evidence>
<reference evidence="1" key="2">
    <citation type="submission" date="2020-09" db="EMBL/GenBank/DDBJ databases">
        <authorList>
            <person name="Sun Q."/>
            <person name="Ohkuma M."/>
        </authorList>
    </citation>
    <scope>NUCLEOTIDE SEQUENCE</scope>
    <source>
        <strain evidence="1">JCM 31311</strain>
    </source>
</reference>
<dbReference type="InterPro" id="IPR023393">
    <property type="entry name" value="START-like_dom_sf"/>
</dbReference>
<protein>
    <recommendedName>
        <fullName evidence="3">Carbon monoxide dehydrogenase</fullName>
    </recommendedName>
</protein>
<dbReference type="SUPFAM" id="SSF55961">
    <property type="entry name" value="Bet v1-like"/>
    <property type="match status" value="1"/>
</dbReference>
<dbReference type="Pfam" id="PF06240">
    <property type="entry name" value="COXG"/>
    <property type="match status" value="1"/>
</dbReference>
<accession>A0A918CJJ7</accession>
<dbReference type="PANTHER" id="PTHR38588">
    <property type="entry name" value="BLL0334 PROTEIN"/>
    <property type="match status" value="1"/>
</dbReference>
<dbReference type="InterPro" id="IPR010419">
    <property type="entry name" value="CO_DH_gsu"/>
</dbReference>
<organism evidence="1 2">
    <name type="scientific">Deinococcus ruber</name>
    <dbReference type="NCBI Taxonomy" id="1848197"/>
    <lineage>
        <taxon>Bacteria</taxon>
        <taxon>Thermotogati</taxon>
        <taxon>Deinococcota</taxon>
        <taxon>Deinococci</taxon>
        <taxon>Deinococcales</taxon>
        <taxon>Deinococcaceae</taxon>
        <taxon>Deinococcus</taxon>
    </lineage>
</organism>
<name>A0A918CJJ7_9DEIO</name>
<dbReference type="Proteomes" id="UP000603865">
    <property type="component" value="Unassembled WGS sequence"/>
</dbReference>
<evidence type="ECO:0008006" key="3">
    <source>
        <dbReference type="Google" id="ProtNLM"/>
    </source>
</evidence>
<dbReference type="RefSeq" id="WP_189092511.1">
    <property type="nucleotide sequence ID" value="NZ_BMQL01000038.1"/>
</dbReference>
<sequence>MKLEYTGSEQVPLGKPDVWSFINDPQKVASCLPDVQQVTVHDDKNFDAVVSIGLGPVRGKFKFKITLEPQAGGDRMNVRINGGGFGSVVDLLAGADLIDNGDSTTTLDWDGSATMRGPIATVGGRVLDAQAQKLISGTFANVKTRMAGA</sequence>
<reference evidence="1" key="1">
    <citation type="journal article" date="2014" name="Int. J. Syst. Evol. Microbiol.">
        <title>Complete genome sequence of Corynebacterium casei LMG S-19264T (=DSM 44701T), isolated from a smear-ripened cheese.</title>
        <authorList>
            <consortium name="US DOE Joint Genome Institute (JGI-PGF)"/>
            <person name="Walter F."/>
            <person name="Albersmeier A."/>
            <person name="Kalinowski J."/>
            <person name="Ruckert C."/>
        </authorList>
    </citation>
    <scope>NUCLEOTIDE SEQUENCE</scope>
    <source>
        <strain evidence="1">JCM 31311</strain>
    </source>
</reference>
<dbReference type="CDD" id="cd05018">
    <property type="entry name" value="CoxG"/>
    <property type="match status" value="1"/>
</dbReference>